<gene>
    <name evidence="1" type="ORF">OIU80_06420</name>
</gene>
<dbReference type="EMBL" id="JAOZEV010000003">
    <property type="protein sequence ID" value="MCV9931912.1"/>
    <property type="molecule type" value="Genomic_DNA"/>
</dbReference>
<evidence type="ECO:0000313" key="1">
    <source>
        <dbReference type="EMBL" id="MCV9931912.1"/>
    </source>
</evidence>
<dbReference type="Gene3D" id="3.80.10.10">
    <property type="entry name" value="Ribonuclease Inhibitor"/>
    <property type="match status" value="1"/>
</dbReference>
<evidence type="ECO:0008006" key="3">
    <source>
        <dbReference type="Google" id="ProtNLM"/>
    </source>
</evidence>
<proteinExistence type="predicted"/>
<dbReference type="SUPFAM" id="SSF52058">
    <property type="entry name" value="L domain-like"/>
    <property type="match status" value="1"/>
</dbReference>
<dbReference type="InterPro" id="IPR032675">
    <property type="entry name" value="LRR_dom_sf"/>
</dbReference>
<reference evidence="1" key="1">
    <citation type="submission" date="2022-10" db="EMBL/GenBank/DDBJ databases">
        <title>Two novel species of Flavobacterium.</title>
        <authorList>
            <person name="Liu Q."/>
            <person name="Xin Y.-H."/>
        </authorList>
    </citation>
    <scope>NUCLEOTIDE SEQUENCE</scope>
    <source>
        <strain evidence="1">LS1R47</strain>
    </source>
</reference>
<dbReference type="Proteomes" id="UP001151133">
    <property type="component" value="Unassembled WGS sequence"/>
</dbReference>
<evidence type="ECO:0000313" key="2">
    <source>
        <dbReference type="Proteomes" id="UP001151133"/>
    </source>
</evidence>
<dbReference type="AlphaFoldDB" id="A0A9X2ZLC0"/>
<dbReference type="RefSeq" id="WP_264286214.1">
    <property type="nucleotide sequence ID" value="NZ_JAOZEV010000003.1"/>
</dbReference>
<accession>A0A9X2ZLC0</accession>
<sequence>MFRIEEKKPHAKKVITIFTNEFELGIEEAIKNDCDGIFLRRPLNNTNISKLDIGSIEKISSKCIHISFEEGFAENYDVEVLEKMKELKQLWLPKNFKFFDLSTLNNLEQLTLAFPSKFLDLSKLLKLKSLYLRDEVKDLSIFNFPENINEIIIANSKIKNLDGLEKIKSLQVIELSSNKSLQSIECINKLKIEKLKIISCTKITDLNILKHNLTITNFYIDKLNSIDIFKPMNSLKFFGFQDLKDGNVESILQFPSIQEVLFYPNKKHYTHKEVEINSLIKDKK</sequence>
<organism evidence="1 2">
    <name type="scientific">Flavobacterium frigoritolerans</name>
    <dbReference type="NCBI Taxonomy" id="2987686"/>
    <lineage>
        <taxon>Bacteria</taxon>
        <taxon>Pseudomonadati</taxon>
        <taxon>Bacteroidota</taxon>
        <taxon>Flavobacteriia</taxon>
        <taxon>Flavobacteriales</taxon>
        <taxon>Flavobacteriaceae</taxon>
        <taxon>Flavobacterium</taxon>
    </lineage>
</organism>
<comment type="caution">
    <text evidence="1">The sequence shown here is derived from an EMBL/GenBank/DDBJ whole genome shotgun (WGS) entry which is preliminary data.</text>
</comment>
<keyword evidence="2" id="KW-1185">Reference proteome</keyword>
<protein>
    <recommendedName>
        <fullName evidence="3">Leucine-rich repeat domain-containing protein</fullName>
    </recommendedName>
</protein>
<name>A0A9X2ZLC0_9FLAO</name>